<accession>J4GWB2</accession>
<dbReference type="SMART" id="SM00220">
    <property type="entry name" value="S_TKc"/>
    <property type="match status" value="1"/>
</dbReference>
<gene>
    <name evidence="2" type="ORF">FIBRA_08158</name>
</gene>
<feature type="domain" description="Protein kinase" evidence="1">
    <location>
        <begin position="314"/>
        <end position="578"/>
    </location>
</feature>
<dbReference type="EMBL" id="HE797213">
    <property type="protein sequence ID" value="CCM05920.1"/>
    <property type="molecule type" value="Genomic_DNA"/>
</dbReference>
<keyword evidence="3" id="KW-1185">Reference proteome</keyword>
<dbReference type="GO" id="GO:0005524">
    <property type="term" value="F:ATP binding"/>
    <property type="evidence" value="ECO:0007669"/>
    <property type="project" value="InterPro"/>
</dbReference>
<dbReference type="PROSITE" id="PS00108">
    <property type="entry name" value="PROTEIN_KINASE_ST"/>
    <property type="match status" value="1"/>
</dbReference>
<dbReference type="GO" id="GO:0004674">
    <property type="term" value="F:protein serine/threonine kinase activity"/>
    <property type="evidence" value="ECO:0007669"/>
    <property type="project" value="TreeGrafter"/>
</dbReference>
<dbReference type="OrthoDB" id="2804215at2759"/>
<dbReference type="InterPro" id="IPR008271">
    <property type="entry name" value="Ser/Thr_kinase_AS"/>
</dbReference>
<dbReference type="Pfam" id="PF07714">
    <property type="entry name" value="PK_Tyr_Ser-Thr"/>
    <property type="match status" value="1"/>
</dbReference>
<dbReference type="GeneID" id="24100831"/>
<dbReference type="HOGENOM" id="CLU_471749_0_0_1"/>
<dbReference type="AlphaFoldDB" id="J4GWB2"/>
<dbReference type="InterPro" id="IPR011009">
    <property type="entry name" value="Kinase-like_dom_sf"/>
</dbReference>
<evidence type="ECO:0000259" key="1">
    <source>
        <dbReference type="PROSITE" id="PS50011"/>
    </source>
</evidence>
<name>J4GWB2_9APHY</name>
<evidence type="ECO:0000313" key="3">
    <source>
        <dbReference type="Proteomes" id="UP000006352"/>
    </source>
</evidence>
<dbReference type="Gene3D" id="2.80.10.50">
    <property type="match status" value="1"/>
</dbReference>
<proteinExistence type="predicted"/>
<protein>
    <recommendedName>
        <fullName evidence="1">Protein kinase domain-containing protein</fullName>
    </recommendedName>
</protein>
<dbReference type="InterPro" id="IPR000719">
    <property type="entry name" value="Prot_kinase_dom"/>
</dbReference>
<dbReference type="SUPFAM" id="SSF56112">
    <property type="entry name" value="Protein kinase-like (PK-like)"/>
    <property type="match status" value="1"/>
</dbReference>
<dbReference type="InterPro" id="IPR051681">
    <property type="entry name" value="Ser/Thr_Kinases-Pseudokinases"/>
</dbReference>
<dbReference type="InParanoid" id="J4GWB2"/>
<dbReference type="RefSeq" id="XP_012185203.1">
    <property type="nucleotide sequence ID" value="XM_012329813.1"/>
</dbReference>
<dbReference type="PANTHER" id="PTHR44329">
    <property type="entry name" value="SERINE/THREONINE-PROTEIN KINASE TNNI3K-RELATED"/>
    <property type="match status" value="1"/>
</dbReference>
<dbReference type="Gene3D" id="1.10.510.10">
    <property type="entry name" value="Transferase(Phosphotransferase) domain 1"/>
    <property type="match status" value="1"/>
</dbReference>
<reference evidence="2 3" key="1">
    <citation type="journal article" date="2012" name="Appl. Environ. Microbiol.">
        <title>Short-read sequencing for genomic analysis of the brown rot fungus Fibroporia radiculosa.</title>
        <authorList>
            <person name="Tang J.D."/>
            <person name="Perkins A.D."/>
            <person name="Sonstegard T.S."/>
            <person name="Schroeder S.G."/>
            <person name="Burgess S.C."/>
            <person name="Diehl S.V."/>
        </authorList>
    </citation>
    <scope>NUCLEOTIDE SEQUENCE [LARGE SCALE GENOMIC DNA]</scope>
    <source>
        <strain evidence="2 3">TFFH 294</strain>
    </source>
</reference>
<evidence type="ECO:0000313" key="2">
    <source>
        <dbReference type="EMBL" id="CCM05920.1"/>
    </source>
</evidence>
<dbReference type="STRING" id="599839.J4GWB2"/>
<dbReference type="PROSITE" id="PS50011">
    <property type="entry name" value="PROTEIN_KINASE_DOM"/>
    <property type="match status" value="1"/>
</dbReference>
<dbReference type="PANTHER" id="PTHR44329:SF214">
    <property type="entry name" value="PROTEIN KINASE DOMAIN-CONTAINING PROTEIN"/>
    <property type="match status" value="1"/>
</dbReference>
<sequence length="578" mass="64538">MKPLSGTFTIVNLKYENRAVLPSDEREAGLACVVPLDMVSINDEAMWTLTPILGDRYSIKNVRYNHFCATRKPSQPGAPIVGVEKPLSWWIIEEQNVAIYGPNTYIIKDHVRRDLCWCPEDEEDGSLIRITPYALQEQKMWRIEPCVASHPALLVSQSTARSESAPLVAHRSKPDVNGLLKDLDQIGQVTISHTDNELAPEVAWGSNSKSSRTSGNLAMVYPVQNDQALDLQTHASKEADTSRRAISLSNEQLAKLIEMSDEDKKTYIDLLDEVLKTTTEEETSLKIFRVLRGLCAMTGSLPRSFYIPSAMLQKQEPQSKDFGGFADVWLGRYMNQNVALKIVRIHPNERENAFAKEAVCWRHVSHPNVVPFLGVEDSDIQFCMVSTWMPNGNLVSYLKTNPLAGRLELITDIIKGLRHLHSLHVVHGDLKGANVLIDGQGRACLSDFGLTAVASDAGATVGATATASAAGTSVRWTAPELLNPEYYNLSHARATYETDVYALAMVMYEIFSGQLPFYEQRNDGAVIRCIIYDERPSRPSQASSLGLSDSVWRLMQECWRSQPDIRPPLPILLKRLSW</sequence>
<dbReference type="InterPro" id="IPR001245">
    <property type="entry name" value="Ser-Thr/Tyr_kinase_cat_dom"/>
</dbReference>
<dbReference type="Proteomes" id="UP000006352">
    <property type="component" value="Unassembled WGS sequence"/>
</dbReference>
<organism evidence="2 3">
    <name type="scientific">Fibroporia radiculosa</name>
    <dbReference type="NCBI Taxonomy" id="599839"/>
    <lineage>
        <taxon>Eukaryota</taxon>
        <taxon>Fungi</taxon>
        <taxon>Dikarya</taxon>
        <taxon>Basidiomycota</taxon>
        <taxon>Agaricomycotina</taxon>
        <taxon>Agaricomycetes</taxon>
        <taxon>Polyporales</taxon>
        <taxon>Fibroporiaceae</taxon>
        <taxon>Fibroporia</taxon>
    </lineage>
</organism>